<feature type="region of interest" description="Disordered" evidence="3">
    <location>
        <begin position="1969"/>
        <end position="2094"/>
    </location>
</feature>
<feature type="compositionally biased region" description="Polar residues" evidence="3">
    <location>
        <begin position="1609"/>
        <end position="1619"/>
    </location>
</feature>
<feature type="region of interest" description="Disordered" evidence="3">
    <location>
        <begin position="1275"/>
        <end position="1333"/>
    </location>
</feature>
<feature type="coiled-coil region" evidence="2">
    <location>
        <begin position="320"/>
        <end position="407"/>
    </location>
</feature>
<feature type="region of interest" description="Disordered" evidence="3">
    <location>
        <begin position="1602"/>
        <end position="1622"/>
    </location>
</feature>
<dbReference type="OrthoDB" id="2289094at2759"/>
<feature type="compositionally biased region" description="Basic residues" evidence="3">
    <location>
        <begin position="17"/>
        <end position="32"/>
    </location>
</feature>
<comment type="caution">
    <text evidence="4">The sequence shown here is derived from an EMBL/GenBank/DDBJ whole genome shotgun (WGS) entry which is preliminary data.</text>
</comment>
<evidence type="ECO:0000256" key="1">
    <source>
        <dbReference type="ARBA" id="ARBA00023054"/>
    </source>
</evidence>
<feature type="compositionally biased region" description="Acidic residues" evidence="3">
    <location>
        <begin position="132"/>
        <end position="149"/>
    </location>
</feature>
<feature type="compositionally biased region" description="Basic and acidic residues" evidence="3">
    <location>
        <begin position="1452"/>
        <end position="1471"/>
    </location>
</feature>
<gene>
    <name evidence="4" type="ORF">TI39_contig4130g00002</name>
</gene>
<feature type="region of interest" description="Disordered" evidence="3">
    <location>
        <begin position="1452"/>
        <end position="1511"/>
    </location>
</feature>
<accession>A0A0F4GG36</accession>
<evidence type="ECO:0000256" key="2">
    <source>
        <dbReference type="SAM" id="Coils"/>
    </source>
</evidence>
<feature type="compositionally biased region" description="Polar residues" evidence="3">
    <location>
        <begin position="1286"/>
        <end position="1302"/>
    </location>
</feature>
<proteinExistence type="predicted"/>
<sequence>MSSDSTFPLFGTSSIHSWRHIPSRPSSRRSSSRARSDATERPDRSAFISPSLSHEIDHIKTLIGRSQEAPPLPPAGILTAQVFRQPTPTIPTVTQGQIYLELDQLKRRIRQELDSQQRHPLIRRTSQIDPGQESEESDLEDNVLDEREEELEKARDDVALVRQRLDGLLERAEARVDCLANEKEKLESTLAWYQHELDRSESDRRGLARALDKIRTDIRQLNSVLEGADRNYEEQQERLAVLQDEKLQADAAYEKAQQEVTELSRVNRELETALASARDDHNKSAEQLRTHDEKHDSTNTKLRSEIVALEKAHGDKDSEIESSRSVVQELQSKLSKAELRLSETKKEYETRIQELSAQVRHDKELSESALRETDTLKNEHEQAIKDRDSSRARIDELQNSLDQYQVKLGASIYAQQRFEQQIKDDDFKHGKAIRTMQESHDAERKQLEESLVGVKDSHSQELENVRSRAAKELQAAKAQHADEITGLTAGSSSELDVVNKAHASALASAKELHSSELETVRSEQEARLRTLNEKLAQAAHDSQASASAHASRIETLGSEYEVRLQALTGKLDQAANDSESAAAAHASELEAVRIEYEASLQALTDKLEKAAHDLEASNSTHASELETVRSQYETRCQALADKLEKAADASKATATTHASELENVRSQYEARCQALADKLERATNDSKATATTHASELETARSEQSSAVDKFRKAENALQLRVKYLEAKLSEAEQQVASLEATMSDMDKSGNTRLDEMTSQLSLQAEEFSRASTELMSLREKTNAQIADMEATHRKMSEEAEKRHRLLEADHAQQISRLVQEHKSAIESALSEAEEKHRERVSHTEAESEVRVRKLKDGHALELQRQSAEHELSLEAVKLEAGGAHQAALDVLRKDLTGQQTQLQSDHRQECTRLENLVQTRQEEHQQSIAKMRHDHEKQVLDITTRGSTESQSQVEELRKMHESRLTGLEGTHKSALDDMSGAHAAAMENADSQYKSLEAAHKAAQDSLQQDSADQISRLKEGHASDISQLRASLIDQTEAVEAAGAKYQRANDELVAAHHATLATVKNDFDTEKGQTSTKHEAAMSAVQTELDTARHDAKDMHSKHLGEVQQLKVRHDIEQQAAHSKAQEEITRLRQSADDAVESQKAIQAKHRAELEALGSSNSVQLHALEEKLEAELAKHSNMASKHERDFETMHDANATSDAQRQQELATTISQVKTEYEKRLEDAEAKHVQALSYREGVWNAMFDELKGMHAKSTAEALAASASNLHAVEQRHAEDPADNSEGTPSHSQEGESATSTQRDDADDSAAVKARQSRRAEMRSMKRRHQDAIAHVRSTAQKQYAAQITELEEAHQRELNAAEERIAVLEQSRQHEPGGGEGSTAKTHQDEISRVEHEYQSKITDLERQLQDRRAVQVFADQGDHQSIIQDLKARLAESLRAQTEAEKSLVALRRQDEGSDKGSRERRGSDPQLHALQPENRNPKKQVSFSSVNLRRSRGGSGRASPVAGSGVDVASLNMRMANIEEEREALRKSLAKRSEERLDLLHQIDFLVKELEVSLSRSSKVKRPSAAVSDAVVQTDGSTHEAKAEFSVLHSGRERVHFRPETPSSPVQDQSSGEGGMIHKASEEYLDNAASELSELESMISHNESPFQRKIPEHVDGLQKSKDELVAGYTTKIESLASNKERMEETLEQKQQATLAKEREELLATFGAHEHGVFDHDMVELPALENLPALEGLSAAQVIALRAAERKLVADYHRRLTSRKSQIALKHDYEFQRLTADYNRKVDELLDDRSKLEGDLSVEPSKFERDLDQINKSSLTLETERGRATRRDISPHSIVSPLRSSDSGRPTSPAVRSPVSPAATPGASRRIRLTTSSPPSDSLPRSTSKRIVLVPEEDEMGQDTIYHPLRSPERHAPVQRHSLMRAESPSKMQYPFGAVTKPLASNPGMATDAIATRPVFSPILPLTYQPGPLPPPGRRIRSRPPRDSAIESPAKRLSAYVEEEGGGGEKKAPAPVKPGLLRRVRDKLSISSDHSHHSHHSKRSDSTPPRPATSAAHIAVMSSASNEPRPGSAASWHAKRSGSRSARGRLG</sequence>
<feature type="compositionally biased region" description="Low complexity" evidence="3">
    <location>
        <begin position="1006"/>
        <end position="1017"/>
    </location>
</feature>
<feature type="coiled-coil region" evidence="2">
    <location>
        <begin position="1346"/>
        <end position="1373"/>
    </location>
</feature>
<dbReference type="STRING" id="1047168.A0A0F4GG36"/>
<feature type="coiled-coil region" evidence="2">
    <location>
        <begin position="779"/>
        <end position="880"/>
    </location>
</feature>
<feature type="region of interest" description="Disordered" evidence="3">
    <location>
        <begin position="1374"/>
        <end position="1394"/>
    </location>
</feature>
<feature type="coiled-coil region" evidence="2">
    <location>
        <begin position="715"/>
        <end position="749"/>
    </location>
</feature>
<keyword evidence="1 2" id="KW-0175">Coiled coil</keyword>
<feature type="compositionally biased region" description="Polar residues" evidence="3">
    <location>
        <begin position="1"/>
        <end position="16"/>
    </location>
</feature>
<evidence type="ECO:0000313" key="4">
    <source>
        <dbReference type="EMBL" id="KJX95160.1"/>
    </source>
</evidence>
<dbReference type="PANTHER" id="PTHR18870:SF9">
    <property type="entry name" value="PROTEIN TAG-278-RELATED"/>
    <property type="match status" value="1"/>
</dbReference>
<feature type="region of interest" description="Disordered" evidence="3">
    <location>
        <begin position="999"/>
        <end position="1024"/>
    </location>
</feature>
<dbReference type="Proteomes" id="UP000033647">
    <property type="component" value="Unassembled WGS sequence"/>
</dbReference>
<feature type="region of interest" description="Disordered" evidence="3">
    <location>
        <begin position="1821"/>
        <end position="1890"/>
    </location>
</feature>
<feature type="coiled-coil region" evidence="2">
    <location>
        <begin position="1173"/>
        <end position="1233"/>
    </location>
</feature>
<feature type="compositionally biased region" description="Basic and acidic residues" evidence="3">
    <location>
        <begin position="1319"/>
        <end position="1333"/>
    </location>
</feature>
<evidence type="ECO:0000313" key="5">
    <source>
        <dbReference type="Proteomes" id="UP000033647"/>
    </source>
</evidence>
<feature type="region of interest" description="Disordered" evidence="3">
    <location>
        <begin position="116"/>
        <end position="150"/>
    </location>
</feature>
<name>A0A0F4GG36_9PEZI</name>
<evidence type="ECO:0000256" key="3">
    <source>
        <dbReference type="SAM" id="MobiDB-lite"/>
    </source>
</evidence>
<organism evidence="4 5">
    <name type="scientific">Zymoseptoria brevis</name>
    <dbReference type="NCBI Taxonomy" id="1047168"/>
    <lineage>
        <taxon>Eukaryota</taxon>
        <taxon>Fungi</taxon>
        <taxon>Dikarya</taxon>
        <taxon>Ascomycota</taxon>
        <taxon>Pezizomycotina</taxon>
        <taxon>Dothideomycetes</taxon>
        <taxon>Dothideomycetidae</taxon>
        <taxon>Mycosphaerellales</taxon>
        <taxon>Mycosphaerellaceae</taxon>
        <taxon>Zymoseptoria</taxon>
    </lineage>
</organism>
<feature type="compositionally biased region" description="Polar residues" evidence="3">
    <location>
        <begin position="1487"/>
        <end position="1496"/>
    </location>
</feature>
<feature type="compositionally biased region" description="Polar residues" evidence="3">
    <location>
        <begin position="685"/>
        <end position="694"/>
    </location>
</feature>
<dbReference type="SUPFAM" id="SSF57997">
    <property type="entry name" value="Tropomyosin"/>
    <property type="match status" value="1"/>
</dbReference>
<feature type="region of interest" description="Disordered" evidence="3">
    <location>
        <begin position="1"/>
        <end position="47"/>
    </location>
</feature>
<dbReference type="PANTHER" id="PTHR18870">
    <property type="entry name" value="PROTEIN TAG-278-RELATED"/>
    <property type="match status" value="1"/>
</dbReference>
<dbReference type="EMBL" id="LAFY01004090">
    <property type="protein sequence ID" value="KJX95160.1"/>
    <property type="molecule type" value="Genomic_DNA"/>
</dbReference>
<keyword evidence="5" id="KW-1185">Reference proteome</keyword>
<feature type="compositionally biased region" description="Basic residues" evidence="3">
    <location>
        <begin position="2080"/>
        <end position="2094"/>
    </location>
</feature>
<dbReference type="Gene3D" id="1.10.287.1490">
    <property type="match status" value="1"/>
</dbReference>
<feature type="region of interest" description="Disordered" evidence="3">
    <location>
        <begin position="274"/>
        <end position="299"/>
    </location>
</feature>
<reference evidence="4 5" key="1">
    <citation type="submission" date="2015-03" db="EMBL/GenBank/DDBJ databases">
        <title>RNA-seq based gene annotation and comparative genomics of four Zymoseptoria species reveal species-specific pathogenicity related genes and transposable element activity.</title>
        <authorList>
            <person name="Grandaubert J."/>
            <person name="Bhattacharyya A."/>
            <person name="Stukenbrock E.H."/>
        </authorList>
    </citation>
    <scope>NUCLEOTIDE SEQUENCE [LARGE SCALE GENOMIC DNA]</scope>
    <source>
        <strain evidence="4 5">Zb18110</strain>
    </source>
</reference>
<feature type="compositionally biased region" description="Low complexity" evidence="3">
    <location>
        <begin position="1876"/>
        <end position="1889"/>
    </location>
</feature>
<feature type="coiled-coil region" evidence="2">
    <location>
        <begin position="514"/>
        <end position="541"/>
    </location>
</feature>
<feature type="region of interest" description="Disordered" evidence="3">
    <location>
        <begin position="682"/>
        <end position="708"/>
    </location>
</feature>
<protein>
    <submittedName>
        <fullName evidence="4">Uncharacterized protein</fullName>
    </submittedName>
</protein>
<feature type="coiled-coil region" evidence="2">
    <location>
        <begin position="1673"/>
        <end position="1707"/>
    </location>
</feature>
<feature type="compositionally biased region" description="Basic and acidic residues" evidence="3">
    <location>
        <begin position="34"/>
        <end position="44"/>
    </location>
</feature>
<feature type="coiled-coil region" evidence="2">
    <location>
        <begin position="1516"/>
        <end position="1543"/>
    </location>
</feature>
<feature type="compositionally biased region" description="Basic and acidic residues" evidence="3">
    <location>
        <begin position="1825"/>
        <end position="1837"/>
    </location>
</feature>